<organism evidence="1">
    <name type="scientific">Hyperionvirus sp</name>
    <dbReference type="NCBI Taxonomy" id="2487770"/>
    <lineage>
        <taxon>Viruses</taxon>
        <taxon>Varidnaviria</taxon>
        <taxon>Bamfordvirae</taxon>
        <taxon>Nucleocytoviricota</taxon>
        <taxon>Megaviricetes</taxon>
        <taxon>Imitervirales</taxon>
        <taxon>Mimiviridae</taxon>
        <taxon>Klosneuvirinae</taxon>
    </lineage>
</organism>
<sequence>MRRSVGELLYIIKVMGKNKCDVSNSSADEICVLKKEIRSLRDLPYGQFSVSYPADGVPQDTTDLIFASQGIGTKILIGTDDTSLLVSKSMTFNLYYNLVVINATPDPTVNLAYTVRIVVNGVQVALSLDVLSGAQQRVRLTSAQLIPIPLIENIGTISITLRVVRSSGNNPQEISLDPASYTDLFVVNARPVS</sequence>
<evidence type="ECO:0000313" key="1">
    <source>
        <dbReference type="EMBL" id="AYV82703.1"/>
    </source>
</evidence>
<accession>A0A3G5AA24</accession>
<name>A0A3G5AA24_9VIRU</name>
<protein>
    <submittedName>
        <fullName evidence="1">Uncharacterized protein</fullName>
    </submittedName>
</protein>
<dbReference type="EMBL" id="MK072384">
    <property type="protein sequence ID" value="AYV82703.1"/>
    <property type="molecule type" value="Genomic_DNA"/>
</dbReference>
<reference evidence="1" key="1">
    <citation type="submission" date="2018-10" db="EMBL/GenBank/DDBJ databases">
        <title>Hidden diversity of soil giant viruses.</title>
        <authorList>
            <person name="Schulz F."/>
            <person name="Alteio L."/>
            <person name="Goudeau D."/>
            <person name="Ryan E.M."/>
            <person name="Malmstrom R.R."/>
            <person name="Blanchard J."/>
            <person name="Woyke T."/>
        </authorList>
    </citation>
    <scope>NUCLEOTIDE SEQUENCE</scope>
    <source>
        <strain evidence="1">HYV1</strain>
    </source>
</reference>
<gene>
    <name evidence="1" type="ORF">Hyperionvirus2_71</name>
</gene>
<proteinExistence type="predicted"/>